<evidence type="ECO:0000313" key="5">
    <source>
        <dbReference type="Proteomes" id="UP000184330"/>
    </source>
</evidence>
<dbReference type="OrthoDB" id="288590at2759"/>
<proteinExistence type="inferred from homology"/>
<dbReference type="PROSITE" id="PS51471">
    <property type="entry name" value="FE2OG_OXY"/>
    <property type="match status" value="1"/>
</dbReference>
<dbReference type="InterPro" id="IPR027443">
    <property type="entry name" value="IPNS-like_sf"/>
</dbReference>
<evidence type="ECO:0000256" key="1">
    <source>
        <dbReference type="ARBA" id="ARBA00008056"/>
    </source>
</evidence>
<dbReference type="Proteomes" id="UP000184330">
    <property type="component" value="Unassembled WGS sequence"/>
</dbReference>
<dbReference type="Gene3D" id="2.60.120.330">
    <property type="entry name" value="B-lactam Antibiotic, Isopenicillin N Synthase, Chain"/>
    <property type="match status" value="1"/>
</dbReference>
<dbReference type="GO" id="GO:0046872">
    <property type="term" value="F:metal ion binding"/>
    <property type="evidence" value="ECO:0007669"/>
    <property type="project" value="UniProtKB-KW"/>
</dbReference>
<dbReference type="InterPro" id="IPR005123">
    <property type="entry name" value="Oxoglu/Fe-dep_dioxygenase_dom"/>
</dbReference>
<sequence>MAYVPIIDFSPFLDPSSSPEVKKQAALEIDRACREVGFFYLSNHGVDEELRQAMLGRARTFFENATEEEKQAISIKPAGTDHGDDARGFQKVDGRGKGAHEAVDFFRPVETAGPPYEIGQGENLWPSTPSDLRTVSEKYIDALFTLATKVVQALALGLGVDESIFLTRIGEAFWNLRILGYYPKPEGKQAGIGDHTDFGILTFLLTDPQKDSLQVLSKDGSWEAADPIPNTFLCNIGDMLSKWTDGIYKSTRHRVLHNSDTMRISVPLFFDPDWDAVISPVLPLDRNGEGREDEGVRYRDKFVQAVKYSIVT</sequence>
<dbReference type="InterPro" id="IPR044861">
    <property type="entry name" value="IPNS-like_FE2OG_OXY"/>
</dbReference>
<dbReference type="SUPFAM" id="SSF51197">
    <property type="entry name" value="Clavaminate synthase-like"/>
    <property type="match status" value="1"/>
</dbReference>
<gene>
    <name evidence="4" type="ORF">PAC_16850</name>
</gene>
<evidence type="ECO:0000259" key="3">
    <source>
        <dbReference type="PROSITE" id="PS51471"/>
    </source>
</evidence>
<dbReference type="STRING" id="576137.A0A1L7XPH3"/>
<reference evidence="4 5" key="1">
    <citation type="submission" date="2016-03" db="EMBL/GenBank/DDBJ databases">
        <authorList>
            <person name="Ploux O."/>
        </authorList>
    </citation>
    <scope>NUCLEOTIDE SEQUENCE [LARGE SCALE GENOMIC DNA]</scope>
    <source>
        <strain evidence="4 5">UAMH 11012</strain>
    </source>
</reference>
<organism evidence="4 5">
    <name type="scientific">Phialocephala subalpina</name>
    <dbReference type="NCBI Taxonomy" id="576137"/>
    <lineage>
        <taxon>Eukaryota</taxon>
        <taxon>Fungi</taxon>
        <taxon>Dikarya</taxon>
        <taxon>Ascomycota</taxon>
        <taxon>Pezizomycotina</taxon>
        <taxon>Leotiomycetes</taxon>
        <taxon>Helotiales</taxon>
        <taxon>Mollisiaceae</taxon>
        <taxon>Phialocephala</taxon>
        <taxon>Phialocephala fortinii species complex</taxon>
    </lineage>
</organism>
<keyword evidence="2" id="KW-0408">Iron</keyword>
<accession>A0A1L7XPH3</accession>
<dbReference type="Pfam" id="PF03171">
    <property type="entry name" value="2OG-FeII_Oxy"/>
    <property type="match status" value="1"/>
</dbReference>
<dbReference type="PANTHER" id="PTHR47990">
    <property type="entry name" value="2-OXOGLUTARATE (2OG) AND FE(II)-DEPENDENT OXYGENASE SUPERFAMILY PROTEIN-RELATED"/>
    <property type="match status" value="1"/>
</dbReference>
<keyword evidence="2" id="KW-0560">Oxidoreductase</keyword>
<keyword evidence="2" id="KW-0479">Metal-binding</keyword>
<evidence type="ECO:0000313" key="4">
    <source>
        <dbReference type="EMBL" id="CZR66951.1"/>
    </source>
</evidence>
<evidence type="ECO:0000256" key="2">
    <source>
        <dbReference type="RuleBase" id="RU003682"/>
    </source>
</evidence>
<dbReference type="AlphaFoldDB" id="A0A1L7XPH3"/>
<keyword evidence="5" id="KW-1185">Reference proteome</keyword>
<dbReference type="GO" id="GO:0044283">
    <property type="term" value="P:small molecule biosynthetic process"/>
    <property type="evidence" value="ECO:0007669"/>
    <property type="project" value="UniProtKB-ARBA"/>
</dbReference>
<feature type="domain" description="Fe2OG dioxygenase" evidence="3">
    <location>
        <begin position="173"/>
        <end position="272"/>
    </location>
</feature>
<protein>
    <recommendedName>
        <fullName evidence="3">Fe2OG dioxygenase domain-containing protein</fullName>
    </recommendedName>
</protein>
<comment type="similarity">
    <text evidence="1 2">Belongs to the iron/ascorbate-dependent oxidoreductase family.</text>
</comment>
<dbReference type="InterPro" id="IPR050231">
    <property type="entry name" value="Iron_ascorbate_oxido_reductase"/>
</dbReference>
<dbReference type="Pfam" id="PF14226">
    <property type="entry name" value="DIOX_N"/>
    <property type="match status" value="1"/>
</dbReference>
<dbReference type="GO" id="GO:0016491">
    <property type="term" value="F:oxidoreductase activity"/>
    <property type="evidence" value="ECO:0007669"/>
    <property type="project" value="UniProtKB-KW"/>
</dbReference>
<name>A0A1L7XPH3_9HELO</name>
<dbReference type="EMBL" id="FJOG01000041">
    <property type="protein sequence ID" value="CZR66951.1"/>
    <property type="molecule type" value="Genomic_DNA"/>
</dbReference>
<dbReference type="InterPro" id="IPR026992">
    <property type="entry name" value="DIOX_N"/>
</dbReference>
<dbReference type="PRINTS" id="PR00682">
    <property type="entry name" value="IPNSYNTHASE"/>
</dbReference>